<dbReference type="Gene3D" id="2.60.120.330">
    <property type="entry name" value="B-lactam Antibiotic, Isopenicillin N Synthase, Chain"/>
    <property type="match status" value="1"/>
</dbReference>
<dbReference type="AlphaFoldDB" id="A0A2K3NMK1"/>
<gene>
    <name evidence="8" type="ORF">L195_g000684</name>
</gene>
<evidence type="ECO:0000313" key="9">
    <source>
        <dbReference type="Proteomes" id="UP000236291"/>
    </source>
</evidence>
<dbReference type="ExpressionAtlas" id="A0A2K3NMK1">
    <property type="expression patterns" value="baseline"/>
</dbReference>
<accession>A0A2K3NMK1</accession>
<dbReference type="GO" id="GO:0046872">
    <property type="term" value="F:metal ion binding"/>
    <property type="evidence" value="ECO:0007669"/>
    <property type="project" value="UniProtKB-KW"/>
</dbReference>
<dbReference type="SUPFAM" id="SSF51197">
    <property type="entry name" value="Clavaminate synthase-like"/>
    <property type="match status" value="1"/>
</dbReference>
<evidence type="ECO:0000256" key="4">
    <source>
        <dbReference type="ARBA" id="ARBA00023004"/>
    </source>
</evidence>
<evidence type="ECO:0000256" key="5">
    <source>
        <dbReference type="SAM" id="MobiDB-lite"/>
    </source>
</evidence>
<dbReference type="Pfam" id="PF14226">
    <property type="entry name" value="DIOX_N"/>
    <property type="match status" value="1"/>
</dbReference>
<reference evidence="8 9" key="2">
    <citation type="journal article" date="2017" name="Front. Plant Sci.">
        <title>Gene Classification and Mining of Molecular Markers Useful in Red Clover (Trifolium pratense) Breeding.</title>
        <authorList>
            <person name="Istvanek J."/>
            <person name="Dluhosova J."/>
            <person name="Dluhos P."/>
            <person name="Patkova L."/>
            <person name="Nedelnik J."/>
            <person name="Repkova J."/>
        </authorList>
    </citation>
    <scope>NUCLEOTIDE SEQUENCE [LARGE SCALE GENOMIC DNA]</scope>
    <source>
        <strain evidence="9">cv. Tatra</strain>
        <tissue evidence="8">Young leaves</tissue>
    </source>
</reference>
<dbReference type="Proteomes" id="UP000236291">
    <property type="component" value="Unassembled WGS sequence"/>
</dbReference>
<keyword evidence="2" id="KW-0479">Metal-binding</keyword>
<dbReference type="PANTHER" id="PTHR10209:SF867">
    <property type="entry name" value="2-OXOGLUTARATE (2OG) AND FE(II)-DEPENDENT OXYGENASE SUPERFAMILY PROTEIN"/>
    <property type="match status" value="1"/>
</dbReference>
<dbReference type="STRING" id="57577.A0A2K3NMK1"/>
<evidence type="ECO:0000256" key="3">
    <source>
        <dbReference type="ARBA" id="ARBA00023002"/>
    </source>
</evidence>
<feature type="domain" description="Non-haem dioxygenase N-terminal" evidence="7">
    <location>
        <begin position="41"/>
        <end position="124"/>
    </location>
</feature>
<sequence length="283" mass="31617">MVLTHSKMEKESTETEAETPQTQAVLNCIDLSNPNTDQSVHLLKQEFMDQVFAQSKKFFTLPLNQKMKLLRNNKHRGYTPLLDEILDPQNQLHGDYKEGYYIGVEDNDDPLHLKPFYGPNLWPASDVLPGWRETMEEFQRQALEVGKAVARIIALALGLDANFFDKPETLGEPIAIVRLLHYQDKISDPSQGLYAAGAHTDYGLITLLATDDVQGLQICKNKDAEPQIWEDVTPLKGWLSNAGLAGENQGSTPAEHILEEGRRTLSCNLNAQAQINPIAGPKD</sequence>
<evidence type="ECO:0000313" key="8">
    <source>
        <dbReference type="EMBL" id="PNY04268.1"/>
    </source>
</evidence>
<feature type="domain" description="Isopenicillin N synthase-like Fe(2+) 2OG dioxygenase" evidence="6">
    <location>
        <begin position="187"/>
        <end position="237"/>
    </location>
</feature>
<dbReference type="InterPro" id="IPR027443">
    <property type="entry name" value="IPNS-like_sf"/>
</dbReference>
<proteinExistence type="inferred from homology"/>
<feature type="compositionally biased region" description="Basic and acidic residues" evidence="5">
    <location>
        <begin position="1"/>
        <end position="13"/>
    </location>
</feature>
<reference evidence="8 9" key="1">
    <citation type="journal article" date="2014" name="Am. J. Bot.">
        <title>Genome assembly and annotation for red clover (Trifolium pratense; Fabaceae).</title>
        <authorList>
            <person name="Istvanek J."/>
            <person name="Jaros M."/>
            <person name="Krenek A."/>
            <person name="Repkova J."/>
        </authorList>
    </citation>
    <scope>NUCLEOTIDE SEQUENCE [LARGE SCALE GENOMIC DNA]</scope>
    <source>
        <strain evidence="9">cv. Tatra</strain>
        <tissue evidence="8">Young leaves</tissue>
    </source>
</reference>
<comment type="similarity">
    <text evidence="1">Belongs to the iron/ascorbate-dependent oxidoreductase family.</text>
</comment>
<dbReference type="InterPro" id="IPR026992">
    <property type="entry name" value="DIOX_N"/>
</dbReference>
<evidence type="ECO:0000259" key="6">
    <source>
        <dbReference type="Pfam" id="PF03171"/>
    </source>
</evidence>
<keyword evidence="4" id="KW-0408">Iron</keyword>
<organism evidence="8 9">
    <name type="scientific">Trifolium pratense</name>
    <name type="common">Red clover</name>
    <dbReference type="NCBI Taxonomy" id="57577"/>
    <lineage>
        <taxon>Eukaryota</taxon>
        <taxon>Viridiplantae</taxon>
        <taxon>Streptophyta</taxon>
        <taxon>Embryophyta</taxon>
        <taxon>Tracheophyta</taxon>
        <taxon>Spermatophyta</taxon>
        <taxon>Magnoliopsida</taxon>
        <taxon>eudicotyledons</taxon>
        <taxon>Gunneridae</taxon>
        <taxon>Pentapetalae</taxon>
        <taxon>rosids</taxon>
        <taxon>fabids</taxon>
        <taxon>Fabales</taxon>
        <taxon>Fabaceae</taxon>
        <taxon>Papilionoideae</taxon>
        <taxon>50 kb inversion clade</taxon>
        <taxon>NPAAA clade</taxon>
        <taxon>Hologalegina</taxon>
        <taxon>IRL clade</taxon>
        <taxon>Trifolieae</taxon>
        <taxon>Trifolium</taxon>
    </lineage>
</organism>
<name>A0A2K3NMK1_TRIPR</name>
<evidence type="ECO:0000259" key="7">
    <source>
        <dbReference type="Pfam" id="PF14226"/>
    </source>
</evidence>
<comment type="caution">
    <text evidence="8">The sequence shown here is derived from an EMBL/GenBank/DDBJ whole genome shotgun (WGS) entry which is preliminary data.</text>
</comment>
<evidence type="ECO:0000256" key="1">
    <source>
        <dbReference type="ARBA" id="ARBA00008056"/>
    </source>
</evidence>
<dbReference type="PANTHER" id="PTHR10209">
    <property type="entry name" value="OXIDOREDUCTASE, 2OG-FE II OXYGENASE FAMILY PROTEIN"/>
    <property type="match status" value="1"/>
</dbReference>
<evidence type="ECO:0000256" key="2">
    <source>
        <dbReference type="ARBA" id="ARBA00022723"/>
    </source>
</evidence>
<feature type="region of interest" description="Disordered" evidence="5">
    <location>
        <begin position="1"/>
        <end position="21"/>
    </location>
</feature>
<dbReference type="GO" id="GO:0016491">
    <property type="term" value="F:oxidoreductase activity"/>
    <property type="evidence" value="ECO:0007669"/>
    <property type="project" value="UniProtKB-KW"/>
</dbReference>
<keyword evidence="3" id="KW-0560">Oxidoreductase</keyword>
<dbReference type="Pfam" id="PF03171">
    <property type="entry name" value="2OG-FeII_Oxy"/>
    <property type="match status" value="1"/>
</dbReference>
<dbReference type="EMBL" id="ASHM01000252">
    <property type="protein sequence ID" value="PNY04268.1"/>
    <property type="molecule type" value="Genomic_DNA"/>
</dbReference>
<dbReference type="InterPro" id="IPR044861">
    <property type="entry name" value="IPNS-like_FE2OG_OXY"/>
</dbReference>
<protein>
    <submittedName>
        <fullName evidence="8">Putative iron/ascorbate oxidoreductase</fullName>
    </submittedName>
</protein>